<dbReference type="InterPro" id="IPR016169">
    <property type="entry name" value="FAD-bd_PCMH_sub2"/>
</dbReference>
<protein>
    <submittedName>
        <fullName evidence="3">FAD/FMN-containing dehydrogenase</fullName>
    </submittedName>
</protein>
<evidence type="ECO:0000313" key="3">
    <source>
        <dbReference type="EMBL" id="NYF44561.1"/>
    </source>
</evidence>
<dbReference type="InterPro" id="IPR016166">
    <property type="entry name" value="FAD-bd_PCMH"/>
</dbReference>
<proteinExistence type="predicted"/>
<feature type="domain" description="FAD-binding PCMH-type" evidence="2">
    <location>
        <begin position="11"/>
        <end position="178"/>
    </location>
</feature>
<dbReference type="PANTHER" id="PTHR43762">
    <property type="entry name" value="L-GULONOLACTONE OXIDASE"/>
    <property type="match status" value="1"/>
</dbReference>
<accession>A0A852VDV6</accession>
<dbReference type="SUPFAM" id="SSF56176">
    <property type="entry name" value="FAD-binding/transporter-associated domain-like"/>
    <property type="match status" value="1"/>
</dbReference>
<dbReference type="InterPro" id="IPR016167">
    <property type="entry name" value="FAD-bd_PCMH_sub1"/>
</dbReference>
<dbReference type="Gene3D" id="3.30.70.2530">
    <property type="match status" value="1"/>
</dbReference>
<gene>
    <name evidence="3" type="ORF">HDA43_006803</name>
</gene>
<evidence type="ECO:0000256" key="1">
    <source>
        <dbReference type="ARBA" id="ARBA00023002"/>
    </source>
</evidence>
<dbReference type="InterPro" id="IPR006094">
    <property type="entry name" value="Oxid_FAD_bind_N"/>
</dbReference>
<dbReference type="Proteomes" id="UP000576393">
    <property type="component" value="Unassembled WGS sequence"/>
</dbReference>
<dbReference type="Gene3D" id="3.30.43.10">
    <property type="entry name" value="Uridine Diphospho-n-acetylenolpyruvylglucosamine Reductase, domain 2"/>
    <property type="match status" value="1"/>
</dbReference>
<dbReference type="PROSITE" id="PS51387">
    <property type="entry name" value="FAD_PCMH"/>
    <property type="match status" value="1"/>
</dbReference>
<keyword evidence="4" id="KW-1185">Reference proteome</keyword>
<dbReference type="InterPro" id="IPR007173">
    <property type="entry name" value="ALO_C"/>
</dbReference>
<dbReference type="GO" id="GO:0003885">
    <property type="term" value="F:D-arabinono-1,4-lactone oxidase activity"/>
    <property type="evidence" value="ECO:0007669"/>
    <property type="project" value="InterPro"/>
</dbReference>
<dbReference type="InterPro" id="IPR010031">
    <property type="entry name" value="FAD_lactone_oxidase-like"/>
</dbReference>
<dbReference type="Pfam" id="PF01565">
    <property type="entry name" value="FAD_binding_4"/>
    <property type="match status" value="1"/>
</dbReference>
<dbReference type="Gene3D" id="3.30.70.2520">
    <property type="match status" value="1"/>
</dbReference>
<dbReference type="AlphaFoldDB" id="A0A852VDV6"/>
<dbReference type="InterPro" id="IPR036318">
    <property type="entry name" value="FAD-bd_PCMH-like_sf"/>
</dbReference>
<evidence type="ECO:0000259" key="2">
    <source>
        <dbReference type="PROSITE" id="PS51387"/>
    </source>
</evidence>
<dbReference type="Pfam" id="PF04030">
    <property type="entry name" value="ALO"/>
    <property type="match status" value="1"/>
</dbReference>
<dbReference type="GO" id="GO:0016020">
    <property type="term" value="C:membrane"/>
    <property type="evidence" value="ECO:0007669"/>
    <property type="project" value="InterPro"/>
</dbReference>
<dbReference type="EMBL" id="JACCCO010000004">
    <property type="protein sequence ID" value="NYF44561.1"/>
    <property type="molecule type" value="Genomic_DNA"/>
</dbReference>
<organism evidence="3 4">
    <name type="scientific">Streptosporangium sandarakinum</name>
    <dbReference type="NCBI Taxonomy" id="1260955"/>
    <lineage>
        <taxon>Bacteria</taxon>
        <taxon>Bacillati</taxon>
        <taxon>Actinomycetota</taxon>
        <taxon>Actinomycetes</taxon>
        <taxon>Streptosporangiales</taxon>
        <taxon>Streptosporangiaceae</taxon>
        <taxon>Streptosporangium</taxon>
    </lineage>
</organism>
<dbReference type="RefSeq" id="WP_179828987.1">
    <property type="nucleotide sequence ID" value="NZ_JACCCO010000004.1"/>
</dbReference>
<reference evidence="3 4" key="1">
    <citation type="submission" date="2020-07" db="EMBL/GenBank/DDBJ databases">
        <title>Sequencing the genomes of 1000 actinobacteria strains.</title>
        <authorList>
            <person name="Klenk H.-P."/>
        </authorList>
    </citation>
    <scope>NUCLEOTIDE SEQUENCE [LARGE SCALE GENOMIC DNA]</scope>
    <source>
        <strain evidence="3 4">DSM 45763</strain>
    </source>
</reference>
<dbReference type="Gene3D" id="3.30.465.10">
    <property type="match status" value="1"/>
</dbReference>
<keyword evidence="1" id="KW-0560">Oxidoreductase</keyword>
<dbReference type="GO" id="GO:0071949">
    <property type="term" value="F:FAD binding"/>
    <property type="evidence" value="ECO:0007669"/>
    <property type="project" value="InterPro"/>
</dbReference>
<comment type="caution">
    <text evidence="3">The sequence shown here is derived from an EMBL/GenBank/DDBJ whole genome shotgun (WGS) entry which is preliminary data.</text>
</comment>
<name>A0A852VDV6_9ACTN</name>
<dbReference type="PANTHER" id="PTHR43762:SF1">
    <property type="entry name" value="D-ARABINONO-1,4-LACTONE OXIDASE"/>
    <property type="match status" value="1"/>
</dbReference>
<sequence length="439" mass="47803">MTLTNWSGNVAIAGQGQWTRITSLEQLASMLTHGDAKVRVLGSRFTYPTQLHCPDRTHGIVLDLPGRGVCDLRGEHLRVTGDTLLDDVWKTFDRHGLEPAACPPVITAQTVAGALATGTHAQGMYGGTLSDCVSAIDLMDGTGVLHRLTPADDDFESAILNLGCLGVVVGLELRGRLAAQMRCSRITVPADSLPELYPVWNIASTAAKCWWFTEHEVAHAWITHDGDSPPRDGHTADLNDVVARTRRHLMADIGDGQGRTPATRTLEKFLCAADAKGTLYEIFKNGIPAPQLNMEIAVPLDVFGEAFASLKELLSASSYKLHYPVILRTTGPARGHLSPTSAAPSTYFGFVSYMNAEGRITAARPLFDDIQRLLYGLGGRPHWGKYFTPELVRAAGTGGFPQFRRAVGRFDPRGRFENDTFYRTLGLPTACELEPHPCQ</sequence>
<evidence type="ECO:0000313" key="4">
    <source>
        <dbReference type="Proteomes" id="UP000576393"/>
    </source>
</evidence>